<reference evidence="1 2" key="1">
    <citation type="journal article" date="2014" name="Am. J. Bot.">
        <title>Genome assembly and annotation for red clover (Trifolium pratense; Fabaceae).</title>
        <authorList>
            <person name="Istvanek J."/>
            <person name="Jaros M."/>
            <person name="Krenek A."/>
            <person name="Repkova J."/>
        </authorList>
    </citation>
    <scope>NUCLEOTIDE SEQUENCE [LARGE SCALE GENOMIC DNA]</scope>
    <source>
        <strain evidence="2">cv. Tatra</strain>
        <tissue evidence="1">Young leaves</tissue>
    </source>
</reference>
<sequence length="138" mass="15316">MCFYFNLIDIARPRTQNWNLATRGGSLVSFKGCARFVQTSCRISAPGTVPINHEKLQSNVSRDRKVVPDADPPSTKDVGLLYQFFEQSTKLMVLTGAGISTECGIPDYRRFSLLLSGIISTHKLMETKVRGLNGSRAF</sequence>
<dbReference type="InterPro" id="IPR029035">
    <property type="entry name" value="DHS-like_NAD/FAD-binding_dom"/>
</dbReference>
<dbReference type="ExpressionAtlas" id="A0A2K3MEM2">
    <property type="expression patterns" value="baseline"/>
</dbReference>
<dbReference type="Proteomes" id="UP000236291">
    <property type="component" value="Unassembled WGS sequence"/>
</dbReference>
<comment type="caution">
    <text evidence="1">The sequence shown here is derived from an EMBL/GenBank/DDBJ whole genome shotgun (WGS) entry which is preliminary data.</text>
</comment>
<dbReference type="EMBL" id="ASHM01059009">
    <property type="protein sequence ID" value="PNX89199.1"/>
    <property type="molecule type" value="Genomic_DNA"/>
</dbReference>
<dbReference type="Gene3D" id="3.40.50.1220">
    <property type="entry name" value="TPP-binding domain"/>
    <property type="match status" value="1"/>
</dbReference>
<name>A0A2K3MEM2_TRIPR</name>
<evidence type="ECO:0000313" key="2">
    <source>
        <dbReference type="Proteomes" id="UP000236291"/>
    </source>
</evidence>
<reference evidence="1 2" key="2">
    <citation type="journal article" date="2017" name="Front. Plant Sci.">
        <title>Gene Classification and Mining of Molecular Markers Useful in Red Clover (Trifolium pratense) Breeding.</title>
        <authorList>
            <person name="Istvanek J."/>
            <person name="Dluhosova J."/>
            <person name="Dluhos P."/>
            <person name="Patkova L."/>
            <person name="Nedelnik J."/>
            <person name="Repkova J."/>
        </authorList>
    </citation>
    <scope>NUCLEOTIDE SEQUENCE [LARGE SCALE GENOMIC DNA]</scope>
    <source>
        <strain evidence="2">cv. Tatra</strain>
        <tissue evidence="1">Young leaves</tissue>
    </source>
</reference>
<gene>
    <name evidence="1" type="ORF">L195_g045316</name>
</gene>
<protein>
    <submittedName>
        <fullName evidence="1">NAD-dependent protein deacetylase SRT2</fullName>
    </submittedName>
</protein>
<dbReference type="STRING" id="57577.A0A2K3MEM2"/>
<evidence type="ECO:0000313" key="1">
    <source>
        <dbReference type="EMBL" id="PNX89199.1"/>
    </source>
</evidence>
<proteinExistence type="predicted"/>
<accession>A0A2K3MEM2</accession>
<dbReference type="SUPFAM" id="SSF52467">
    <property type="entry name" value="DHS-like NAD/FAD-binding domain"/>
    <property type="match status" value="1"/>
</dbReference>
<organism evidence="1 2">
    <name type="scientific">Trifolium pratense</name>
    <name type="common">Red clover</name>
    <dbReference type="NCBI Taxonomy" id="57577"/>
    <lineage>
        <taxon>Eukaryota</taxon>
        <taxon>Viridiplantae</taxon>
        <taxon>Streptophyta</taxon>
        <taxon>Embryophyta</taxon>
        <taxon>Tracheophyta</taxon>
        <taxon>Spermatophyta</taxon>
        <taxon>Magnoliopsida</taxon>
        <taxon>eudicotyledons</taxon>
        <taxon>Gunneridae</taxon>
        <taxon>Pentapetalae</taxon>
        <taxon>rosids</taxon>
        <taxon>fabids</taxon>
        <taxon>Fabales</taxon>
        <taxon>Fabaceae</taxon>
        <taxon>Papilionoideae</taxon>
        <taxon>50 kb inversion clade</taxon>
        <taxon>NPAAA clade</taxon>
        <taxon>Hologalegina</taxon>
        <taxon>IRL clade</taxon>
        <taxon>Trifolieae</taxon>
        <taxon>Trifolium</taxon>
    </lineage>
</organism>
<dbReference type="AlphaFoldDB" id="A0A2K3MEM2"/>